<feature type="region of interest" description="Disordered" evidence="1">
    <location>
        <begin position="1"/>
        <end position="28"/>
    </location>
</feature>
<dbReference type="RefSeq" id="WP_109296574.1">
    <property type="nucleotide sequence ID" value="NZ_CP029254.1"/>
</dbReference>
<feature type="region of interest" description="Disordered" evidence="1">
    <location>
        <begin position="99"/>
        <end position="121"/>
    </location>
</feature>
<reference evidence="2 3" key="1">
    <citation type="submission" date="2018-05" db="EMBL/GenBank/DDBJ databases">
        <title>Complete genome sequence of the Type Strain of Streptomyces spongiicola HNM0071, the producer of staurosporine.</title>
        <authorList>
            <person name="Zhou S."/>
            <person name="Huang X."/>
        </authorList>
    </citation>
    <scope>NUCLEOTIDE SEQUENCE [LARGE SCALE GENOMIC DNA]</scope>
    <source>
        <strain evidence="2 3">HNM0071</strain>
    </source>
</reference>
<dbReference type="EMBL" id="CP029254">
    <property type="protein sequence ID" value="AWK11737.1"/>
    <property type="molecule type" value="Genomic_DNA"/>
</dbReference>
<name>A0ABM6VCQ6_9ACTN</name>
<sequence length="158" mass="17064">MDIRRGQLPDASGHGRHGMLRGNPAGTEARARGYRLVYGPGDRAVRSREVFPAGEWTHPASAFDRSRAVRPDGSGRPESDDDSLHLAEDLTREAFGTLDRLGDTHRLTTRGRLGSGDGTVPYRLSVPPDGRVGFARREAGAVLRGTAYSGASFRLPGR</sequence>
<keyword evidence="3" id="KW-1185">Reference proteome</keyword>
<evidence type="ECO:0000313" key="3">
    <source>
        <dbReference type="Proteomes" id="UP000245051"/>
    </source>
</evidence>
<feature type="region of interest" description="Disordered" evidence="1">
    <location>
        <begin position="52"/>
        <end position="85"/>
    </location>
</feature>
<protein>
    <submittedName>
        <fullName evidence="2">Uncharacterized protein</fullName>
    </submittedName>
</protein>
<dbReference type="Proteomes" id="UP000245051">
    <property type="component" value="Chromosome"/>
</dbReference>
<accession>A0ABM6VCQ6</accession>
<gene>
    <name evidence="2" type="ORF">DDQ41_25640</name>
</gene>
<proteinExistence type="predicted"/>
<evidence type="ECO:0000256" key="1">
    <source>
        <dbReference type="SAM" id="MobiDB-lite"/>
    </source>
</evidence>
<feature type="compositionally biased region" description="Basic and acidic residues" evidence="1">
    <location>
        <begin position="64"/>
        <end position="85"/>
    </location>
</feature>
<evidence type="ECO:0000313" key="2">
    <source>
        <dbReference type="EMBL" id="AWK11737.1"/>
    </source>
</evidence>
<organism evidence="2 3">
    <name type="scientific">Streptomyces spongiicola</name>
    <dbReference type="NCBI Taxonomy" id="1690221"/>
    <lineage>
        <taxon>Bacteria</taxon>
        <taxon>Bacillati</taxon>
        <taxon>Actinomycetota</taxon>
        <taxon>Actinomycetes</taxon>
        <taxon>Kitasatosporales</taxon>
        <taxon>Streptomycetaceae</taxon>
        <taxon>Streptomyces</taxon>
    </lineage>
</organism>